<accession>A0A0S4J810</accession>
<evidence type="ECO:0000313" key="3">
    <source>
        <dbReference type="Proteomes" id="UP000051952"/>
    </source>
</evidence>
<evidence type="ECO:0000313" key="2">
    <source>
        <dbReference type="EMBL" id="CUG86202.1"/>
    </source>
</evidence>
<reference evidence="3" key="1">
    <citation type="submission" date="2015-09" db="EMBL/GenBank/DDBJ databases">
        <authorList>
            <consortium name="Pathogen Informatics"/>
        </authorList>
    </citation>
    <scope>NUCLEOTIDE SEQUENCE [LARGE SCALE GENOMIC DNA]</scope>
    <source>
        <strain evidence="3">Lake Konstanz</strain>
    </source>
</reference>
<evidence type="ECO:0000256" key="1">
    <source>
        <dbReference type="SAM" id="MobiDB-lite"/>
    </source>
</evidence>
<keyword evidence="3" id="KW-1185">Reference proteome</keyword>
<feature type="compositionally biased region" description="Basic and acidic residues" evidence="1">
    <location>
        <begin position="108"/>
        <end position="117"/>
    </location>
</feature>
<dbReference type="EMBL" id="CYKH01001257">
    <property type="protein sequence ID" value="CUG86202.1"/>
    <property type="molecule type" value="Genomic_DNA"/>
</dbReference>
<dbReference type="Proteomes" id="UP000051952">
    <property type="component" value="Unassembled WGS sequence"/>
</dbReference>
<feature type="region of interest" description="Disordered" evidence="1">
    <location>
        <begin position="97"/>
        <end position="118"/>
    </location>
</feature>
<name>A0A0S4J810_BODSA</name>
<dbReference type="AlphaFoldDB" id="A0A0S4J810"/>
<organism evidence="2 3">
    <name type="scientific">Bodo saltans</name>
    <name type="common">Flagellated protozoan</name>
    <dbReference type="NCBI Taxonomy" id="75058"/>
    <lineage>
        <taxon>Eukaryota</taxon>
        <taxon>Discoba</taxon>
        <taxon>Euglenozoa</taxon>
        <taxon>Kinetoplastea</taxon>
        <taxon>Metakinetoplastina</taxon>
        <taxon>Eubodonida</taxon>
        <taxon>Bodonidae</taxon>
        <taxon>Bodo</taxon>
    </lineage>
</organism>
<gene>
    <name evidence="2" type="ORF">BSAL_91950</name>
</gene>
<protein>
    <submittedName>
        <fullName evidence="2">Uncharacterized protein</fullName>
    </submittedName>
</protein>
<sequence length="128" mass="13702">PEIVSEKLGELKRAAMRFLEPPITVAGTDEQRGRQDAAQLCALIVVKLQEGEALPSSTNEVCDMIVTFVQVQFDRERKDSVVVVSDSVKPPPLQAASTVLTDVSSPVEGKEQTDRTAEVGGGACCSIM</sequence>
<proteinExistence type="predicted"/>
<dbReference type="VEuPathDB" id="TriTrypDB:BSAL_91950"/>
<feature type="non-terminal residue" evidence="2">
    <location>
        <position position="1"/>
    </location>
</feature>